<evidence type="ECO:0000256" key="1">
    <source>
        <dbReference type="ARBA" id="ARBA00022962"/>
    </source>
</evidence>
<feature type="domain" description="Glutamine amidotransferase" evidence="2">
    <location>
        <begin position="3"/>
        <end position="185"/>
    </location>
</feature>
<dbReference type="InterPro" id="IPR017926">
    <property type="entry name" value="GATASE"/>
</dbReference>
<evidence type="ECO:0000313" key="4">
    <source>
        <dbReference type="Proteomes" id="UP000663088"/>
    </source>
</evidence>
<sequence length="192" mass="21409">MLLVIDNYDSFTYNLVQYFGELGVEPTVFRNDQIGVDEVARLSPDYIVISPGPKGPADAGISCELIQRLGPSVPILGVCLGHQCIGQVYGAKVVRAKRLMHGKTSLIYHTGEDLFSDLPCPFEATRYHSLIVEKESIPSCLKITAWTEEEEVMGLAHEKNPVFGVQFHPESILTKEGKRLLKNFLSLKQSRF</sequence>
<dbReference type="InterPro" id="IPR029062">
    <property type="entry name" value="Class_I_gatase-like"/>
</dbReference>
<dbReference type="InterPro" id="IPR006221">
    <property type="entry name" value="TrpG/PapA_dom"/>
</dbReference>
<dbReference type="SUPFAM" id="SSF52317">
    <property type="entry name" value="Class I glutamine amidotransferase-like"/>
    <property type="match status" value="1"/>
</dbReference>
<protein>
    <submittedName>
        <fullName evidence="3">Aminodeoxychorismate/anthranilate synthase component II</fullName>
    </submittedName>
</protein>
<dbReference type="PANTHER" id="PTHR43418">
    <property type="entry name" value="MULTIFUNCTIONAL TRYPTOPHAN BIOSYNTHESIS PROTEIN-RELATED"/>
    <property type="match status" value="1"/>
</dbReference>
<reference evidence="3 4" key="1">
    <citation type="submission" date="2020-12" db="EMBL/GenBank/DDBJ databases">
        <authorList>
            <person name="Awala S.I."/>
            <person name="Gwak J.-H."/>
            <person name="Kim S.-J."/>
            <person name="Rhee S.-K."/>
        </authorList>
    </citation>
    <scope>NUCLEOTIDE SEQUENCE [LARGE SCALE GENOMIC DNA]</scope>
    <source>
        <strain evidence="3 4">IT5</strain>
    </source>
</reference>
<dbReference type="PRINTS" id="PR00097">
    <property type="entry name" value="ANTSNTHASEII"/>
</dbReference>
<accession>A0ABX7PX80</accession>
<keyword evidence="1" id="KW-0315">Glutamine amidotransferase</keyword>
<dbReference type="PRINTS" id="PR00096">
    <property type="entry name" value="GATASE"/>
</dbReference>
<dbReference type="Proteomes" id="UP000663088">
    <property type="component" value="Chromosome"/>
</dbReference>
<evidence type="ECO:0000259" key="2">
    <source>
        <dbReference type="Pfam" id="PF00117"/>
    </source>
</evidence>
<name>A0ABX7PX80_9BACT</name>
<dbReference type="InterPro" id="IPR050472">
    <property type="entry name" value="Anth_synth/Amidotransfase"/>
</dbReference>
<dbReference type="CDD" id="cd01743">
    <property type="entry name" value="GATase1_Anthranilate_Synthase"/>
    <property type="match status" value="1"/>
</dbReference>
<proteinExistence type="predicted"/>
<dbReference type="PRINTS" id="PR00099">
    <property type="entry name" value="CPSGATASE"/>
</dbReference>
<dbReference type="EMBL" id="CP065956">
    <property type="protein sequence ID" value="QSR87273.1"/>
    <property type="molecule type" value="Genomic_DNA"/>
</dbReference>
<organism evidence="3 4">
    <name type="scientific">Candidatus Methylacidiphilum infernorum</name>
    <dbReference type="NCBI Taxonomy" id="511746"/>
    <lineage>
        <taxon>Bacteria</taxon>
        <taxon>Pseudomonadati</taxon>
        <taxon>Verrucomicrobiota</taxon>
        <taxon>Methylacidiphilae</taxon>
        <taxon>Methylacidiphilales</taxon>
        <taxon>Methylacidiphilaceae</taxon>
        <taxon>Methylacidiphilum (ex Ratnadevi et al. 2023)</taxon>
    </lineage>
</organism>
<evidence type="ECO:0000313" key="3">
    <source>
        <dbReference type="EMBL" id="QSR87273.1"/>
    </source>
</evidence>
<dbReference type="NCBIfam" id="TIGR00566">
    <property type="entry name" value="trpG_papA"/>
    <property type="match status" value="1"/>
</dbReference>
<dbReference type="RefSeq" id="WP_206847721.1">
    <property type="nucleotide sequence ID" value="NZ_CP065956.1"/>
</dbReference>
<dbReference type="PROSITE" id="PS51273">
    <property type="entry name" value="GATASE_TYPE_1"/>
    <property type="match status" value="1"/>
</dbReference>
<dbReference type="Pfam" id="PF00117">
    <property type="entry name" value="GATase"/>
    <property type="match status" value="1"/>
</dbReference>
<keyword evidence="4" id="KW-1185">Reference proteome</keyword>
<gene>
    <name evidence="3" type="ORF">EM20IM_02775</name>
</gene>
<dbReference type="Gene3D" id="3.40.50.880">
    <property type="match status" value="1"/>
</dbReference>
<dbReference type="PANTHER" id="PTHR43418:SF4">
    <property type="entry name" value="MULTIFUNCTIONAL TRYPTOPHAN BIOSYNTHESIS PROTEIN"/>
    <property type="match status" value="1"/>
</dbReference>